<feature type="domain" description="F5/8 type C" evidence="8">
    <location>
        <begin position="1"/>
        <end position="145"/>
    </location>
</feature>
<evidence type="ECO:0000313" key="10">
    <source>
        <dbReference type="Proteomes" id="UP000735302"/>
    </source>
</evidence>
<keyword evidence="4" id="KW-0130">Cell adhesion</keyword>
<organism evidence="9 10">
    <name type="scientific">Plakobranchus ocellatus</name>
    <dbReference type="NCBI Taxonomy" id="259542"/>
    <lineage>
        <taxon>Eukaryota</taxon>
        <taxon>Metazoa</taxon>
        <taxon>Spiralia</taxon>
        <taxon>Lophotrochozoa</taxon>
        <taxon>Mollusca</taxon>
        <taxon>Gastropoda</taxon>
        <taxon>Heterobranchia</taxon>
        <taxon>Euthyneura</taxon>
        <taxon>Panpulmonata</taxon>
        <taxon>Sacoglossa</taxon>
        <taxon>Placobranchoidea</taxon>
        <taxon>Plakobranchidae</taxon>
        <taxon>Plakobranchus</taxon>
    </lineage>
</organism>
<feature type="region of interest" description="Disordered" evidence="7">
    <location>
        <begin position="153"/>
        <end position="198"/>
    </location>
</feature>
<proteinExistence type="predicted"/>
<evidence type="ECO:0000256" key="6">
    <source>
        <dbReference type="ARBA" id="ARBA00023157"/>
    </source>
</evidence>
<dbReference type="GO" id="GO:0005576">
    <property type="term" value="C:extracellular region"/>
    <property type="evidence" value="ECO:0007669"/>
    <property type="project" value="UniProtKB-SubCell"/>
</dbReference>
<dbReference type="AlphaFoldDB" id="A0AAV4CCK9"/>
<dbReference type="CDD" id="cd00057">
    <property type="entry name" value="FA58C"/>
    <property type="match status" value="1"/>
</dbReference>
<dbReference type="GO" id="GO:0007155">
    <property type="term" value="P:cell adhesion"/>
    <property type="evidence" value="ECO:0007669"/>
    <property type="project" value="UniProtKB-KW"/>
</dbReference>
<dbReference type="PROSITE" id="PS01285">
    <property type="entry name" value="FA58C_1"/>
    <property type="match status" value="1"/>
</dbReference>
<evidence type="ECO:0000256" key="7">
    <source>
        <dbReference type="SAM" id="MobiDB-lite"/>
    </source>
</evidence>
<evidence type="ECO:0000313" key="9">
    <source>
        <dbReference type="EMBL" id="GFO29292.1"/>
    </source>
</evidence>
<dbReference type="Pfam" id="PF00754">
    <property type="entry name" value="F5_F8_type_C"/>
    <property type="match status" value="1"/>
</dbReference>
<dbReference type="InterPro" id="IPR050633">
    <property type="entry name" value="Neuropilin_MCO_CoagFactor"/>
</dbReference>
<dbReference type="SMART" id="SM00231">
    <property type="entry name" value="FA58C"/>
    <property type="match status" value="1"/>
</dbReference>
<evidence type="ECO:0000256" key="2">
    <source>
        <dbReference type="ARBA" id="ARBA00004613"/>
    </source>
</evidence>
<keyword evidence="5" id="KW-0472">Membrane</keyword>
<dbReference type="Proteomes" id="UP000735302">
    <property type="component" value="Unassembled WGS sequence"/>
</dbReference>
<keyword evidence="6" id="KW-1015">Disulfide bond</keyword>
<dbReference type="GO" id="GO:0038023">
    <property type="term" value="F:signaling receptor activity"/>
    <property type="evidence" value="ECO:0007669"/>
    <property type="project" value="TreeGrafter"/>
</dbReference>
<evidence type="ECO:0000256" key="3">
    <source>
        <dbReference type="ARBA" id="ARBA00022525"/>
    </source>
</evidence>
<dbReference type="PANTHER" id="PTHR46806">
    <property type="entry name" value="F5/8 TYPE C DOMAIN-CONTAINING PROTEIN"/>
    <property type="match status" value="1"/>
</dbReference>
<reference evidence="9 10" key="1">
    <citation type="journal article" date="2021" name="Elife">
        <title>Chloroplast acquisition without the gene transfer in kleptoplastic sea slugs, Plakobranchus ocellatus.</title>
        <authorList>
            <person name="Maeda T."/>
            <person name="Takahashi S."/>
            <person name="Yoshida T."/>
            <person name="Shimamura S."/>
            <person name="Takaki Y."/>
            <person name="Nagai Y."/>
            <person name="Toyoda A."/>
            <person name="Suzuki Y."/>
            <person name="Arimoto A."/>
            <person name="Ishii H."/>
            <person name="Satoh N."/>
            <person name="Nishiyama T."/>
            <person name="Hasebe M."/>
            <person name="Maruyama T."/>
            <person name="Minagawa J."/>
            <person name="Obokata J."/>
            <person name="Shigenobu S."/>
        </authorList>
    </citation>
    <scope>NUCLEOTIDE SEQUENCE [LARGE SCALE GENOMIC DNA]</scope>
</reference>
<dbReference type="PANTHER" id="PTHR46806:SF5">
    <property type="entry name" value="F5_8 TYPE C DOMAIN-CONTAINING PROTEIN"/>
    <property type="match status" value="1"/>
</dbReference>
<dbReference type="PROSITE" id="PS50022">
    <property type="entry name" value="FA58C_3"/>
    <property type="match status" value="1"/>
</dbReference>
<dbReference type="SUPFAM" id="SSF49785">
    <property type="entry name" value="Galactose-binding domain-like"/>
    <property type="match status" value="1"/>
</dbReference>
<evidence type="ECO:0000256" key="4">
    <source>
        <dbReference type="ARBA" id="ARBA00022889"/>
    </source>
</evidence>
<comment type="subcellular location">
    <subcellularLocation>
        <location evidence="1">Endomembrane system</location>
        <topology evidence="1">Peripheral membrane protein</topology>
    </subcellularLocation>
    <subcellularLocation>
        <location evidence="2">Secreted</location>
    </subcellularLocation>
</comment>
<feature type="non-terminal residue" evidence="9">
    <location>
        <position position="237"/>
    </location>
</feature>
<protein>
    <submittedName>
        <fullName evidence="9">Neuropilin-2</fullName>
    </submittedName>
</protein>
<evidence type="ECO:0000259" key="8">
    <source>
        <dbReference type="PROSITE" id="PS50022"/>
    </source>
</evidence>
<dbReference type="EMBL" id="BLXT01006151">
    <property type="protein sequence ID" value="GFO29292.1"/>
    <property type="molecule type" value="Genomic_DNA"/>
</dbReference>
<name>A0AAV4CCK9_9GAST</name>
<evidence type="ECO:0000256" key="5">
    <source>
        <dbReference type="ARBA" id="ARBA00023136"/>
    </source>
</evidence>
<dbReference type="InterPro" id="IPR000421">
    <property type="entry name" value="FA58C"/>
</dbReference>
<sequence length="237" mass="25412">MGTVDRHLVRDSQITASSEMDEDHAAPKGRLHNTASWVPKVEPTSWIMLDLNRPTLVSGVITQGSPDSGRHVKEYQVSVSLDGKDFMVYSDIPAGKTPRTFSGNSDQATPVRNLFNRDLLARYIRIVPVTWSSEGAGLRFNVIGCEPSIPIQGVPTLKPPPGNGDDPTPAPGVGNTGEPSLPPTTETPCDIPMGVGNPKIVSDRQLSASSFADINQLPSRGRIYMQKDGSLAGGWSP</sequence>
<gene>
    <name evidence="9" type="ORF">PoB_005579700</name>
</gene>
<accession>A0AAV4CCK9</accession>
<comment type="caution">
    <text evidence="9">The sequence shown here is derived from an EMBL/GenBank/DDBJ whole genome shotgun (WGS) entry which is preliminary data.</text>
</comment>
<dbReference type="InterPro" id="IPR008979">
    <property type="entry name" value="Galactose-bd-like_sf"/>
</dbReference>
<evidence type="ECO:0000256" key="1">
    <source>
        <dbReference type="ARBA" id="ARBA00004184"/>
    </source>
</evidence>
<dbReference type="GO" id="GO:0012505">
    <property type="term" value="C:endomembrane system"/>
    <property type="evidence" value="ECO:0007669"/>
    <property type="project" value="UniProtKB-SubCell"/>
</dbReference>
<keyword evidence="3" id="KW-0964">Secreted</keyword>
<dbReference type="Gene3D" id="2.60.120.260">
    <property type="entry name" value="Galactose-binding domain-like"/>
    <property type="match status" value="1"/>
</dbReference>
<keyword evidence="10" id="KW-1185">Reference proteome</keyword>
<dbReference type="GO" id="GO:0005886">
    <property type="term" value="C:plasma membrane"/>
    <property type="evidence" value="ECO:0007669"/>
    <property type="project" value="TreeGrafter"/>
</dbReference>